<accession>A0AAE0LSX5</accession>
<organism evidence="2 3">
    <name type="scientific">Chaetomium fimeti</name>
    <dbReference type="NCBI Taxonomy" id="1854472"/>
    <lineage>
        <taxon>Eukaryota</taxon>
        <taxon>Fungi</taxon>
        <taxon>Dikarya</taxon>
        <taxon>Ascomycota</taxon>
        <taxon>Pezizomycotina</taxon>
        <taxon>Sordariomycetes</taxon>
        <taxon>Sordariomycetidae</taxon>
        <taxon>Sordariales</taxon>
        <taxon>Chaetomiaceae</taxon>
        <taxon>Chaetomium</taxon>
    </lineage>
</organism>
<comment type="caution">
    <text evidence="2">The sequence shown here is derived from an EMBL/GenBank/DDBJ whole genome shotgun (WGS) entry which is preliminary data.</text>
</comment>
<name>A0AAE0LSX5_9PEZI</name>
<gene>
    <name evidence="2" type="ORF">B0H64DRAFT_168664</name>
</gene>
<keyword evidence="3" id="KW-1185">Reference proteome</keyword>
<proteinExistence type="predicted"/>
<protein>
    <submittedName>
        <fullName evidence="2">Uncharacterized protein</fullName>
    </submittedName>
</protein>
<dbReference type="AlphaFoldDB" id="A0AAE0LSX5"/>
<reference evidence="2" key="2">
    <citation type="submission" date="2023-06" db="EMBL/GenBank/DDBJ databases">
        <authorList>
            <consortium name="Lawrence Berkeley National Laboratory"/>
            <person name="Haridas S."/>
            <person name="Hensen N."/>
            <person name="Bonometti L."/>
            <person name="Westerberg I."/>
            <person name="Brannstrom I.O."/>
            <person name="Guillou S."/>
            <person name="Cros-Aarteil S."/>
            <person name="Calhoun S."/>
            <person name="Kuo A."/>
            <person name="Mondo S."/>
            <person name="Pangilinan J."/>
            <person name="Riley R."/>
            <person name="Labutti K."/>
            <person name="Andreopoulos B."/>
            <person name="Lipzen A."/>
            <person name="Chen C."/>
            <person name="Yanf M."/>
            <person name="Daum C."/>
            <person name="Ng V."/>
            <person name="Clum A."/>
            <person name="Steindorff A."/>
            <person name="Ohm R."/>
            <person name="Martin F."/>
            <person name="Silar P."/>
            <person name="Natvig D."/>
            <person name="Lalanne C."/>
            <person name="Gautier V."/>
            <person name="Ament-Velasquez S.L."/>
            <person name="Kruys A."/>
            <person name="Hutchinson M.I."/>
            <person name="Powell A.J."/>
            <person name="Barry K."/>
            <person name="Miller A.N."/>
            <person name="Grigoriev I.V."/>
            <person name="Debuchy R."/>
            <person name="Gladieux P."/>
            <person name="Thoren M.H."/>
            <person name="Johannesson H."/>
        </authorList>
    </citation>
    <scope>NUCLEOTIDE SEQUENCE</scope>
    <source>
        <strain evidence="2">CBS 168.71</strain>
    </source>
</reference>
<dbReference type="GeneID" id="87835676"/>
<evidence type="ECO:0000313" key="3">
    <source>
        <dbReference type="Proteomes" id="UP001278766"/>
    </source>
</evidence>
<keyword evidence="1" id="KW-0472">Membrane</keyword>
<keyword evidence="1" id="KW-0812">Transmembrane</keyword>
<dbReference type="EMBL" id="JAUEPN010000004">
    <property type="protein sequence ID" value="KAK3296358.1"/>
    <property type="molecule type" value="Genomic_DNA"/>
</dbReference>
<sequence>MRPRPIRPAVSSHHLGPRLATNWRRIFVIPKVAINSVHMECNRCHSRSFTVAPLCFVVLLDLFLPFGIGAVARSKPVRRLRIGRVELETPLSIKSARFFGLGLLSGRFLGRSLFSIRGGCGAGVGMPGFGVDPGQGNSSKCCGTKLSFDTRSDLLVGQQASESPGECWLRDNRRTTVVRDLRIRKKGYHSLTLSMLTRFKCWG</sequence>
<evidence type="ECO:0000313" key="2">
    <source>
        <dbReference type="EMBL" id="KAK3296358.1"/>
    </source>
</evidence>
<keyword evidence="1" id="KW-1133">Transmembrane helix</keyword>
<reference evidence="2" key="1">
    <citation type="journal article" date="2023" name="Mol. Phylogenet. Evol.">
        <title>Genome-scale phylogeny and comparative genomics of the fungal order Sordariales.</title>
        <authorList>
            <person name="Hensen N."/>
            <person name="Bonometti L."/>
            <person name="Westerberg I."/>
            <person name="Brannstrom I.O."/>
            <person name="Guillou S."/>
            <person name="Cros-Aarteil S."/>
            <person name="Calhoun S."/>
            <person name="Haridas S."/>
            <person name="Kuo A."/>
            <person name="Mondo S."/>
            <person name="Pangilinan J."/>
            <person name="Riley R."/>
            <person name="LaButti K."/>
            <person name="Andreopoulos B."/>
            <person name="Lipzen A."/>
            <person name="Chen C."/>
            <person name="Yan M."/>
            <person name="Daum C."/>
            <person name="Ng V."/>
            <person name="Clum A."/>
            <person name="Steindorff A."/>
            <person name="Ohm R.A."/>
            <person name="Martin F."/>
            <person name="Silar P."/>
            <person name="Natvig D.O."/>
            <person name="Lalanne C."/>
            <person name="Gautier V."/>
            <person name="Ament-Velasquez S.L."/>
            <person name="Kruys A."/>
            <person name="Hutchinson M.I."/>
            <person name="Powell A.J."/>
            <person name="Barry K."/>
            <person name="Miller A.N."/>
            <person name="Grigoriev I.V."/>
            <person name="Debuchy R."/>
            <person name="Gladieux P."/>
            <person name="Hiltunen Thoren M."/>
            <person name="Johannesson H."/>
        </authorList>
    </citation>
    <scope>NUCLEOTIDE SEQUENCE</scope>
    <source>
        <strain evidence="2">CBS 168.71</strain>
    </source>
</reference>
<evidence type="ECO:0000256" key="1">
    <source>
        <dbReference type="SAM" id="Phobius"/>
    </source>
</evidence>
<feature type="transmembrane region" description="Helical" evidence="1">
    <location>
        <begin position="49"/>
        <end position="72"/>
    </location>
</feature>
<dbReference type="Proteomes" id="UP001278766">
    <property type="component" value="Unassembled WGS sequence"/>
</dbReference>
<dbReference type="RefSeq" id="XP_062659872.1">
    <property type="nucleotide sequence ID" value="XM_062798728.1"/>
</dbReference>